<evidence type="ECO:0000313" key="4">
    <source>
        <dbReference type="Proteomes" id="UP000665026"/>
    </source>
</evidence>
<dbReference type="AlphaFoldDB" id="A0A975ER55"/>
<dbReference type="InterPro" id="IPR013762">
    <property type="entry name" value="Integrase-like_cat_sf"/>
</dbReference>
<sequence>MSEPEDMPRHTRLALRNGVYYHRAAVPKDIVQTYGKREESISLRTKDPKEALRKIKVVAVEVDERFDAHRRYLAAMERPALAELTAAQIAHIKQIYFAYILEEDEQERLEGFDEFSVDENGTLTWHSERPELPRKAFEEHQDDSEMLSSLTKRDYARGRLDEFIRGEAEEVLTWEGVSLRLDKDSPSWRVLGRALQEAIIEAHSAIKGRDDGEVIQTPNVAPNDLSRSPTSGSLPLFSQASQQFIEERSQSSWTERTKLDFQAQLRNFQEAVGDKPLDQYSKRDGRAFKSILQKLPANWRKKPKLKSKSIEAAAELASKAGLSPMNATTANKIMGRVSNFWTWADHNYFDDKGPEPLKGMAFKIQVSARDRRSPFEITQLNSIFASPIYKGHVSSRKWNEPGTFVDPASSRYWAFLISLFSGAREGEIFHLLTSNIEVRDGVNVMVIEEGDDGKRVKTSSSKRTIPIHSQLERLGLIRLVEDRRSAGHETLFHDCEDKTAERAKDNFSKWCSRFLEAQGVKSPLHVFHSLRHNFEDGCRAGGVEPYLMDALQGHAESGMRGVYGHGRYPHTVLKEAVEKVKYPGLSLGHLKGYH</sequence>
<evidence type="ECO:0000256" key="1">
    <source>
        <dbReference type="ARBA" id="ARBA00023172"/>
    </source>
</evidence>
<dbReference type="Gene3D" id="1.10.443.10">
    <property type="entry name" value="Intergrase catalytic core"/>
    <property type="match status" value="1"/>
</dbReference>
<dbReference type="RefSeq" id="WP_209357492.1">
    <property type="nucleotide sequence ID" value="NZ_CP060010.1"/>
</dbReference>
<dbReference type="GO" id="GO:0003677">
    <property type="term" value="F:DNA binding"/>
    <property type="evidence" value="ECO:0007669"/>
    <property type="project" value="InterPro"/>
</dbReference>
<name>A0A975ER55_9RHOB</name>
<dbReference type="InterPro" id="IPR002104">
    <property type="entry name" value="Integrase_catalytic"/>
</dbReference>
<dbReference type="Pfam" id="PF00589">
    <property type="entry name" value="Phage_integrase"/>
    <property type="match status" value="1"/>
</dbReference>
<protein>
    <submittedName>
        <fullName evidence="3">Site-specific integrase</fullName>
    </submittedName>
</protein>
<dbReference type="InterPro" id="IPR011010">
    <property type="entry name" value="DNA_brk_join_enz"/>
</dbReference>
<dbReference type="EMBL" id="CP060010">
    <property type="protein sequence ID" value="QTN36796.1"/>
    <property type="molecule type" value="Genomic_DNA"/>
</dbReference>
<organism evidence="3 4">
    <name type="scientific">Cognatishimia activa</name>
    <dbReference type="NCBI Taxonomy" id="1715691"/>
    <lineage>
        <taxon>Bacteria</taxon>
        <taxon>Pseudomonadati</taxon>
        <taxon>Pseudomonadota</taxon>
        <taxon>Alphaproteobacteria</taxon>
        <taxon>Rhodobacterales</taxon>
        <taxon>Paracoccaceae</taxon>
        <taxon>Cognatishimia</taxon>
    </lineage>
</organism>
<reference evidence="3" key="1">
    <citation type="submission" date="2020-07" db="EMBL/GenBank/DDBJ databases">
        <title>Genome sequences of bacteria associated with the marine, planktonic diatom Thalassiosira profunda strain ECT2AJA-044.</title>
        <authorList>
            <person name="Gargas C.B."/>
            <person name="Roberts W.R."/>
            <person name="Alverson A.J."/>
        </authorList>
    </citation>
    <scope>NUCLEOTIDE SEQUENCE</scope>
    <source>
        <strain evidence="3">ECT2AJA-044</strain>
    </source>
</reference>
<dbReference type="GO" id="GO:0015074">
    <property type="term" value="P:DNA integration"/>
    <property type="evidence" value="ECO:0007669"/>
    <property type="project" value="InterPro"/>
</dbReference>
<dbReference type="PROSITE" id="PS51898">
    <property type="entry name" value="TYR_RECOMBINASE"/>
    <property type="match status" value="1"/>
</dbReference>
<feature type="domain" description="Tyr recombinase" evidence="2">
    <location>
        <begin position="370"/>
        <end position="578"/>
    </location>
</feature>
<evidence type="ECO:0000313" key="3">
    <source>
        <dbReference type="EMBL" id="QTN36796.1"/>
    </source>
</evidence>
<dbReference type="KEGG" id="cact:HZ995_04580"/>
<proteinExistence type="predicted"/>
<evidence type="ECO:0000259" key="2">
    <source>
        <dbReference type="PROSITE" id="PS51898"/>
    </source>
</evidence>
<dbReference type="InterPro" id="IPR046668">
    <property type="entry name" value="DUF6538"/>
</dbReference>
<accession>A0A975ER55</accession>
<dbReference type="GO" id="GO:0006310">
    <property type="term" value="P:DNA recombination"/>
    <property type="evidence" value="ECO:0007669"/>
    <property type="project" value="UniProtKB-KW"/>
</dbReference>
<dbReference type="SUPFAM" id="SSF56349">
    <property type="entry name" value="DNA breaking-rejoining enzymes"/>
    <property type="match status" value="1"/>
</dbReference>
<dbReference type="CDD" id="cd01184">
    <property type="entry name" value="INT_C_like_1"/>
    <property type="match status" value="1"/>
</dbReference>
<dbReference type="Proteomes" id="UP000665026">
    <property type="component" value="Chromosome"/>
</dbReference>
<dbReference type="Pfam" id="PF20172">
    <property type="entry name" value="DUF6538"/>
    <property type="match status" value="1"/>
</dbReference>
<keyword evidence="1" id="KW-0233">DNA recombination</keyword>
<gene>
    <name evidence="3" type="ORF">HZ995_04580</name>
</gene>